<feature type="region of interest" description="Disordered" evidence="1">
    <location>
        <begin position="244"/>
        <end position="270"/>
    </location>
</feature>
<evidence type="ECO:0000313" key="4">
    <source>
        <dbReference type="Proteomes" id="UP000219286"/>
    </source>
</evidence>
<evidence type="ECO:0000313" key="3">
    <source>
        <dbReference type="EMBL" id="OTA07593.1"/>
    </source>
</evidence>
<feature type="region of interest" description="Disordered" evidence="1">
    <location>
        <begin position="509"/>
        <end position="549"/>
    </location>
</feature>
<feature type="region of interest" description="Disordered" evidence="1">
    <location>
        <begin position="364"/>
        <end position="399"/>
    </location>
</feature>
<gene>
    <name evidence="3" type="ORF">A9Z42_0085400</name>
</gene>
<feature type="compositionally biased region" description="Polar residues" evidence="1">
    <location>
        <begin position="156"/>
        <end position="165"/>
    </location>
</feature>
<protein>
    <submittedName>
        <fullName evidence="3">Uncharacterized protein</fullName>
    </submittedName>
</protein>
<comment type="caution">
    <text evidence="3">The sequence shown here is derived from an EMBL/GenBank/DDBJ whole genome shotgun (WGS) entry which is preliminary data.</text>
</comment>
<dbReference type="OrthoDB" id="5421784at2759"/>
<organism evidence="3 4">
    <name type="scientific">Trichoderma parareesei</name>
    <name type="common">Filamentous fungus</name>
    <dbReference type="NCBI Taxonomy" id="858221"/>
    <lineage>
        <taxon>Eukaryota</taxon>
        <taxon>Fungi</taxon>
        <taxon>Dikarya</taxon>
        <taxon>Ascomycota</taxon>
        <taxon>Pezizomycotina</taxon>
        <taxon>Sordariomycetes</taxon>
        <taxon>Hypocreomycetidae</taxon>
        <taxon>Hypocreales</taxon>
        <taxon>Hypocreaceae</taxon>
        <taxon>Trichoderma</taxon>
    </lineage>
</organism>
<feature type="region of interest" description="Disordered" evidence="1">
    <location>
        <begin position="296"/>
        <end position="326"/>
    </location>
</feature>
<feature type="compositionally biased region" description="Basic residues" evidence="1">
    <location>
        <begin position="247"/>
        <end position="257"/>
    </location>
</feature>
<feature type="compositionally biased region" description="Low complexity" evidence="1">
    <location>
        <begin position="303"/>
        <end position="318"/>
    </location>
</feature>
<name>A0A2H2ZLC8_TRIPA</name>
<feature type="compositionally biased region" description="Polar residues" evidence="1">
    <location>
        <begin position="540"/>
        <end position="549"/>
    </location>
</feature>
<feature type="region of interest" description="Disordered" evidence="1">
    <location>
        <begin position="1"/>
        <end position="85"/>
    </location>
</feature>
<keyword evidence="2" id="KW-0812">Transmembrane</keyword>
<evidence type="ECO:0000256" key="1">
    <source>
        <dbReference type="SAM" id="MobiDB-lite"/>
    </source>
</evidence>
<keyword evidence="2" id="KW-0472">Membrane</keyword>
<feature type="transmembrane region" description="Helical" evidence="2">
    <location>
        <begin position="332"/>
        <end position="354"/>
    </location>
</feature>
<feature type="compositionally biased region" description="Polar residues" evidence="1">
    <location>
        <begin position="219"/>
        <end position="228"/>
    </location>
</feature>
<feature type="compositionally biased region" description="Basic residues" evidence="1">
    <location>
        <begin position="18"/>
        <end position="32"/>
    </location>
</feature>
<keyword evidence="2" id="KW-1133">Transmembrane helix</keyword>
<dbReference type="Proteomes" id="UP000219286">
    <property type="component" value="Unassembled WGS sequence"/>
</dbReference>
<dbReference type="AlphaFoldDB" id="A0A2H2ZLC8"/>
<dbReference type="EMBL" id="LFMI01000787">
    <property type="protein sequence ID" value="OTA07593.1"/>
    <property type="molecule type" value="Genomic_DNA"/>
</dbReference>
<sequence length="549" mass="56118">MTSRRPSLLQARGDSHAHAHAHSSYKLGHGHGHGHDQHLHQQYPHDAVAGPRPDDIKPESAQEPELQDRAAVPVGDQQPTDVTTPSATSLVTRVVQTVSLVQIVDSSGSPLETQTRFAIPNTVVVDKDTGKTISASNPDHTPAPAAPGSGLEPTVVIQSSTSGINSQSPVASVPSSSQTPAAAIPTISITPTSPASLSPSAHSSPPPTPAAPSLGIGHNGTNIHHSAHHNSTNSLFHAESINATHSSTKHSSTKTHSHTSLTTTGFSTSEATSLSETVLSTVSSYEPLPTDAAFGGVFGGDGESPTTSSTEATPSAPSNGTDNMLSPQQKQVIGGVVGGLAGAAFFLVLILLALRYKRRQLNAAQAAGQPTSENRGLPPTIVTPDGAPSGGGSGGGGGGAMTENYNASALTAAFTGLASKSSFTSANSAETGERSFYRVSGKKLPSVLQVGGDGYSDPRSSFMSSTSDYYRGSQAFDPVGGAGARLQLGLPMRPDSGVPMIRSGPARAVVAEPNPFADPPKTPPADASAPSLPRLRESPSRGSRFQESI</sequence>
<feature type="compositionally biased region" description="Low complexity" evidence="1">
    <location>
        <begin position="258"/>
        <end position="270"/>
    </location>
</feature>
<feature type="compositionally biased region" description="Gly residues" evidence="1">
    <location>
        <begin position="388"/>
        <end position="399"/>
    </location>
</feature>
<evidence type="ECO:0000256" key="2">
    <source>
        <dbReference type="SAM" id="Phobius"/>
    </source>
</evidence>
<accession>A0A2H2ZLC8</accession>
<proteinExistence type="predicted"/>
<keyword evidence="4" id="KW-1185">Reference proteome</keyword>
<feature type="compositionally biased region" description="Low complexity" evidence="1">
    <location>
        <begin position="166"/>
        <end position="203"/>
    </location>
</feature>
<feature type="region of interest" description="Disordered" evidence="1">
    <location>
        <begin position="129"/>
        <end position="228"/>
    </location>
</feature>
<reference evidence="3 4" key="1">
    <citation type="journal article" date="2015" name="Genome Announc.">
        <title>Genome sequence and annotation of Trichoderma parareesei, the ancestor of the cellulase producer Trichoderma reesei.</title>
        <authorList>
            <person name="Yang D."/>
            <person name="Pomraning K."/>
            <person name="Kopchinskiy A."/>
            <person name="Karimi Aghcheh R."/>
            <person name="Atanasova L."/>
            <person name="Chenthamara K."/>
            <person name="Baker S.E."/>
            <person name="Zhang R."/>
            <person name="Shen Q."/>
            <person name="Freitag M."/>
            <person name="Kubicek C.P."/>
            <person name="Druzhinina I.S."/>
        </authorList>
    </citation>
    <scope>NUCLEOTIDE SEQUENCE [LARGE SCALE GENOMIC DNA]</scope>
    <source>
        <strain evidence="3 4">CBS 125925</strain>
    </source>
</reference>